<feature type="domain" description="SH3" evidence="11">
    <location>
        <begin position="1043"/>
        <end position="1107"/>
    </location>
</feature>
<feature type="compositionally biased region" description="Low complexity" evidence="10">
    <location>
        <begin position="156"/>
        <end position="171"/>
    </location>
</feature>
<proteinExistence type="predicted"/>
<dbReference type="SUPFAM" id="SSF48403">
    <property type="entry name" value="Ankyrin repeat"/>
    <property type="match status" value="1"/>
</dbReference>
<evidence type="ECO:0000256" key="10">
    <source>
        <dbReference type="SAM" id="MobiDB-lite"/>
    </source>
</evidence>
<sequence>MNGSLWKVEATSRMLLQANALKSRCMRRSIKPRSSRLGWSKCWRSVWLKQPVVSSDRQGQWDVNIDAMTGATVVQLICQRPTVSDSSSQSCSVVVIWKAATCYRQLCDQQVQRRPDGHQQSPRSSTLFGQRSTKRTRAKFSYGHWSTGNDARHGGRAAARQTGRRSTAAAGQHSRGRDSSAQTQRQPVRRLLPHCRFRRIRQILKKITTEPELSNRVKQLLLFVQTLLLCFMMNSNSICTHVTIEPVLHCNVYKSLRDTNKLFDAEERLYQLVKKHILGGGRKNDVQFYLRKKKTITSGLNTSASSSQSDGKNEALPEMYKTNPDFGDLFKMPVSQLRRIALHRRALIDQNCNTINEKNRKLNSFLTSSGVDLRLQQKLRQLEDRLALEEARFKKLTRLKEELNNYSLCYKSLVQQLDLLKMKMRNKKTEVELADQKVEELSRLLAKLKLQRILLAKRAEISLYDSEIGDLSCALSLPTTGSGSGADPGPSSGPGPGPDGQASSKLSVGSECSRVQGSRPKAAVEPFKIDTPDQDVECCSTEEAAAAENGSKLDQYVRSKGFRTAFFAMQRALVEDATGDGRSVELPSDSDDHDVVVVDGGQPPPSAGPTEPLVKFVHGNASRRSNVRSELADSSQSPPPDLIPASEKSKFLGQGALASASDAALGDIVKAETDKIHLRSDTLRAAKRRSWAEHHANLATSDETEHIRLLLCRELKKGKTSVNLSWILDQLDSVGAATTSTSTSTTNALLSEPMRSSLSPSDEHLNYCRAKVTSSTTNNDDDTKLTLDSLTAVCCPQISDKLLCDSVEIEKNGKDDKVEVKEQLLEQQPQENDDDDDDDDGGKEEEHEREEITIVVVDEEGPEVERRQRSGNGTTSTNRREAEPKPRRGILQGTSARCGDGPVRPRGVHFDPLALLLDAALEGELDLVKRCSKQLPNVSVCYEEGITALHNAICAGHYDIVRFLVEAGADVNAQDSDGWTPLHCAASCNNLPIVKFLVENGACIFASTLSDEETPAAKCEETEEGFVGCSQFLLGLQQRMGTMNGGIVYAAYSYDPERDDELGFEKDDQLRVLAKDLDGFSGWWRAFDPKSGREGYVPRNYLSLYPRPSQLRFTTRGGKNDQQEESRAKTAQ</sequence>
<keyword evidence="3" id="KW-0053">Apoptosis</keyword>
<feature type="compositionally biased region" description="Acidic residues" evidence="10">
    <location>
        <begin position="831"/>
        <end position="843"/>
    </location>
</feature>
<keyword evidence="9" id="KW-0175">Coiled coil</keyword>
<feature type="region of interest" description="Disordered" evidence="10">
    <location>
        <begin position="479"/>
        <end position="529"/>
    </location>
</feature>
<comment type="subcellular location">
    <subcellularLocation>
        <location evidence="1">Nucleus</location>
    </subcellularLocation>
</comment>
<dbReference type="SMART" id="SM00326">
    <property type="entry name" value="SH3"/>
    <property type="match status" value="1"/>
</dbReference>
<dbReference type="Pfam" id="PF12796">
    <property type="entry name" value="Ank_2"/>
    <property type="match status" value="1"/>
</dbReference>
<dbReference type="InterPro" id="IPR036770">
    <property type="entry name" value="Ankyrin_rpt-contain_sf"/>
</dbReference>
<dbReference type="SMART" id="SM00248">
    <property type="entry name" value="ANK"/>
    <property type="match status" value="2"/>
</dbReference>
<evidence type="ECO:0000256" key="1">
    <source>
        <dbReference type="ARBA" id="ARBA00004123"/>
    </source>
</evidence>
<organism evidence="12 13">
    <name type="scientific">Trichinella britovi</name>
    <name type="common">Parasitic roundworm</name>
    <dbReference type="NCBI Taxonomy" id="45882"/>
    <lineage>
        <taxon>Eukaryota</taxon>
        <taxon>Metazoa</taxon>
        <taxon>Ecdysozoa</taxon>
        <taxon>Nematoda</taxon>
        <taxon>Enoplea</taxon>
        <taxon>Dorylaimia</taxon>
        <taxon>Trichinellida</taxon>
        <taxon>Trichinellidae</taxon>
        <taxon>Trichinella</taxon>
    </lineage>
</organism>
<dbReference type="Gene3D" id="1.25.40.20">
    <property type="entry name" value="Ankyrin repeat-containing domain"/>
    <property type="match status" value="1"/>
</dbReference>
<keyword evidence="13" id="KW-1185">Reference proteome</keyword>
<dbReference type="PROSITE" id="PS50088">
    <property type="entry name" value="ANK_REPEAT"/>
    <property type="match status" value="2"/>
</dbReference>
<dbReference type="GO" id="GO:0005634">
    <property type="term" value="C:nucleus"/>
    <property type="evidence" value="ECO:0007669"/>
    <property type="project" value="UniProtKB-SubCell"/>
</dbReference>
<dbReference type="PROSITE" id="PS50297">
    <property type="entry name" value="ANK_REP_REGION"/>
    <property type="match status" value="2"/>
</dbReference>
<keyword evidence="2 8" id="KW-0728">SH3 domain</keyword>
<dbReference type="Pfam" id="PF00018">
    <property type="entry name" value="SH3_1"/>
    <property type="match status" value="1"/>
</dbReference>
<evidence type="ECO:0000256" key="8">
    <source>
        <dbReference type="PROSITE-ProRule" id="PRU00192"/>
    </source>
</evidence>
<feature type="region of interest" description="Disordered" evidence="10">
    <location>
        <begin position="113"/>
        <end position="186"/>
    </location>
</feature>
<comment type="caution">
    <text evidence="12">The sequence shown here is derived from an EMBL/GenBank/DDBJ whole genome shotgun (WGS) entry which is preliminary data.</text>
</comment>
<feature type="compositionally biased region" description="Basic and acidic residues" evidence="10">
    <location>
        <begin position="1118"/>
        <end position="1132"/>
    </location>
</feature>
<dbReference type="InterPro" id="IPR036028">
    <property type="entry name" value="SH3-like_dom_sf"/>
</dbReference>
<feature type="region of interest" description="Disordered" evidence="10">
    <location>
        <begin position="825"/>
        <end position="903"/>
    </location>
</feature>
<dbReference type="GO" id="GO:0006915">
    <property type="term" value="P:apoptotic process"/>
    <property type="evidence" value="ECO:0007669"/>
    <property type="project" value="UniProtKB-KW"/>
</dbReference>
<evidence type="ECO:0000256" key="3">
    <source>
        <dbReference type="ARBA" id="ARBA00022703"/>
    </source>
</evidence>
<feature type="compositionally biased region" description="Low complexity" evidence="10">
    <location>
        <begin position="479"/>
        <end position="490"/>
    </location>
</feature>
<dbReference type="EMBL" id="JYDI01000005">
    <property type="protein sequence ID" value="KRY60577.1"/>
    <property type="molecule type" value="Genomic_DNA"/>
</dbReference>
<dbReference type="OrthoDB" id="10038642at2759"/>
<accession>A0A0V1DGQ7</accession>
<feature type="region of interest" description="Disordered" evidence="10">
    <location>
        <begin position="624"/>
        <end position="647"/>
    </location>
</feature>
<dbReference type="AlphaFoldDB" id="A0A0V1DGQ7"/>
<dbReference type="FunFam" id="1.25.40.20:FF:000008">
    <property type="entry name" value="Apoptosis-stimulating of p53 protein 2 isoform 1"/>
    <property type="match status" value="1"/>
</dbReference>
<feature type="compositionally biased region" description="Polar residues" evidence="10">
    <location>
        <begin position="118"/>
        <end position="131"/>
    </location>
</feature>
<keyword evidence="6" id="KW-0539">Nucleus</keyword>
<protein>
    <submittedName>
        <fullName evidence="12">Apoptosis-stimulating of p53 protein 2</fullName>
    </submittedName>
</protein>
<evidence type="ECO:0000256" key="5">
    <source>
        <dbReference type="ARBA" id="ARBA00023043"/>
    </source>
</evidence>
<feature type="coiled-coil region" evidence="9">
    <location>
        <begin position="372"/>
        <end position="451"/>
    </location>
</feature>
<evidence type="ECO:0000256" key="7">
    <source>
        <dbReference type="PROSITE-ProRule" id="PRU00023"/>
    </source>
</evidence>
<gene>
    <name evidence="12" type="primary">TP53BP2</name>
    <name evidence="12" type="ORF">T03_12973</name>
</gene>
<feature type="repeat" description="ANK" evidence="7">
    <location>
        <begin position="977"/>
        <end position="1009"/>
    </location>
</feature>
<evidence type="ECO:0000256" key="9">
    <source>
        <dbReference type="SAM" id="Coils"/>
    </source>
</evidence>
<dbReference type="Proteomes" id="UP000054653">
    <property type="component" value="Unassembled WGS sequence"/>
</dbReference>
<evidence type="ECO:0000313" key="13">
    <source>
        <dbReference type="Proteomes" id="UP000054653"/>
    </source>
</evidence>
<name>A0A0V1DGQ7_TRIBR</name>
<dbReference type="PROSITE" id="PS50002">
    <property type="entry name" value="SH3"/>
    <property type="match status" value="1"/>
</dbReference>
<evidence type="ECO:0000256" key="4">
    <source>
        <dbReference type="ARBA" id="ARBA00022737"/>
    </source>
</evidence>
<evidence type="ECO:0000256" key="6">
    <source>
        <dbReference type="ARBA" id="ARBA00023242"/>
    </source>
</evidence>
<keyword evidence="4" id="KW-0677">Repeat</keyword>
<keyword evidence="5 7" id="KW-0040">ANK repeat</keyword>
<dbReference type="InterPro" id="IPR047163">
    <property type="entry name" value="ASPP1/2"/>
</dbReference>
<dbReference type="GO" id="GO:0042981">
    <property type="term" value="P:regulation of apoptotic process"/>
    <property type="evidence" value="ECO:0007669"/>
    <property type="project" value="InterPro"/>
</dbReference>
<evidence type="ECO:0000256" key="2">
    <source>
        <dbReference type="ARBA" id="ARBA00022443"/>
    </source>
</evidence>
<dbReference type="GO" id="GO:0002039">
    <property type="term" value="F:p53 binding"/>
    <property type="evidence" value="ECO:0007669"/>
    <property type="project" value="InterPro"/>
</dbReference>
<reference evidence="12 13" key="1">
    <citation type="submission" date="2015-01" db="EMBL/GenBank/DDBJ databases">
        <title>Evolution of Trichinella species and genotypes.</title>
        <authorList>
            <person name="Korhonen P.K."/>
            <person name="Edoardo P."/>
            <person name="Giuseppe L.R."/>
            <person name="Gasser R.B."/>
        </authorList>
    </citation>
    <scope>NUCLEOTIDE SEQUENCE [LARGE SCALE GENOMIC DNA]</scope>
    <source>
        <strain evidence="12">ISS120</strain>
    </source>
</reference>
<dbReference type="PANTHER" id="PTHR24131:SF10">
    <property type="entry name" value="ANKYRIN-REPEAT, SH3-DOMAIN, AND PROLINE-RICH-REGION CONTAINING PROTEIN, ISOFORM B"/>
    <property type="match status" value="1"/>
</dbReference>
<dbReference type="SUPFAM" id="SSF50044">
    <property type="entry name" value="SH3-domain"/>
    <property type="match status" value="1"/>
</dbReference>
<feature type="repeat" description="ANK" evidence="7">
    <location>
        <begin position="944"/>
        <end position="976"/>
    </location>
</feature>
<evidence type="ECO:0000313" key="12">
    <source>
        <dbReference type="EMBL" id="KRY60577.1"/>
    </source>
</evidence>
<feature type="region of interest" description="Disordered" evidence="10">
    <location>
        <begin position="1111"/>
        <end position="1132"/>
    </location>
</feature>
<dbReference type="InterPro" id="IPR002110">
    <property type="entry name" value="Ankyrin_rpt"/>
</dbReference>
<evidence type="ECO:0000259" key="11">
    <source>
        <dbReference type="PROSITE" id="PS50002"/>
    </source>
</evidence>
<dbReference type="InterPro" id="IPR001452">
    <property type="entry name" value="SH3_domain"/>
</dbReference>
<dbReference type="PANTHER" id="PTHR24131">
    <property type="entry name" value="APOPTOSIS-STIMULATING OF P53 PROTEIN"/>
    <property type="match status" value="1"/>
</dbReference>
<dbReference type="STRING" id="45882.A0A0V1DGQ7"/>